<dbReference type="InterPro" id="IPR025194">
    <property type="entry name" value="RodZ-like_C"/>
</dbReference>
<keyword evidence="2" id="KW-0812">Transmembrane</keyword>
<dbReference type="InterPro" id="IPR001387">
    <property type="entry name" value="Cro/C1-type_HTH"/>
</dbReference>
<dbReference type="InterPro" id="IPR010982">
    <property type="entry name" value="Lambda_DNA-bd_dom_sf"/>
</dbReference>
<proteinExistence type="predicted"/>
<dbReference type="PROSITE" id="PS50943">
    <property type="entry name" value="HTH_CROC1"/>
    <property type="match status" value="1"/>
</dbReference>
<dbReference type="Gene3D" id="1.10.260.40">
    <property type="entry name" value="lambda repressor-like DNA-binding domains"/>
    <property type="match status" value="1"/>
</dbReference>
<keyword evidence="2" id="KW-1133">Transmembrane helix</keyword>
<dbReference type="AlphaFoldDB" id="A0A143PQH2"/>
<dbReference type="Pfam" id="PF13413">
    <property type="entry name" value="HTH_25"/>
    <property type="match status" value="1"/>
</dbReference>
<protein>
    <submittedName>
        <fullName evidence="4">Cytoskeletal protein RodZ</fullName>
    </submittedName>
</protein>
<dbReference type="Proteomes" id="UP000076079">
    <property type="component" value="Chromosome"/>
</dbReference>
<dbReference type="STRING" id="1855912.LuPra_04211"/>
<reference evidence="5" key="2">
    <citation type="submission" date="2016-04" db="EMBL/GenBank/DDBJ databases">
        <title>First Complete Genome Sequence of a Subdivision 6 Acidobacterium.</title>
        <authorList>
            <person name="Huang S."/>
            <person name="Vieira S."/>
            <person name="Bunk B."/>
            <person name="Riedel T."/>
            <person name="Sproeer C."/>
            <person name="Overmann J."/>
        </authorList>
    </citation>
    <scope>NUCLEOTIDE SEQUENCE [LARGE SCALE GENOMIC DNA]</scope>
    <source>
        <strain evidence="5">DSM 100886 HEG_-6_39</strain>
    </source>
</reference>
<dbReference type="KEGG" id="abac:LuPra_04211"/>
<dbReference type="CDD" id="cd00093">
    <property type="entry name" value="HTH_XRE"/>
    <property type="match status" value="1"/>
</dbReference>
<feature type="compositionally biased region" description="Low complexity" evidence="1">
    <location>
        <begin position="134"/>
        <end position="187"/>
    </location>
</feature>
<dbReference type="SUPFAM" id="SSF47413">
    <property type="entry name" value="lambda repressor-like DNA-binding domains"/>
    <property type="match status" value="1"/>
</dbReference>
<dbReference type="RefSeq" id="WP_110172559.1">
    <property type="nucleotide sequence ID" value="NZ_CP015136.1"/>
</dbReference>
<dbReference type="EMBL" id="CP015136">
    <property type="protein sequence ID" value="AMY10967.1"/>
    <property type="molecule type" value="Genomic_DNA"/>
</dbReference>
<dbReference type="PANTHER" id="PTHR34475">
    <property type="match status" value="1"/>
</dbReference>
<evidence type="ECO:0000313" key="4">
    <source>
        <dbReference type="EMBL" id="AMY10967.1"/>
    </source>
</evidence>
<evidence type="ECO:0000256" key="1">
    <source>
        <dbReference type="SAM" id="MobiDB-lite"/>
    </source>
</evidence>
<evidence type="ECO:0000256" key="2">
    <source>
        <dbReference type="SAM" id="Phobius"/>
    </source>
</evidence>
<dbReference type="InterPro" id="IPR050400">
    <property type="entry name" value="Bact_Cytoskel_RodZ"/>
</dbReference>
<feature type="region of interest" description="Disordered" evidence="1">
    <location>
        <begin position="73"/>
        <end position="94"/>
    </location>
</feature>
<evidence type="ECO:0000313" key="5">
    <source>
        <dbReference type="Proteomes" id="UP000076079"/>
    </source>
</evidence>
<accession>A0A143PQH2</accession>
<reference evidence="4 5" key="1">
    <citation type="journal article" date="2016" name="Genome Announc.">
        <title>First Complete Genome Sequence of a Subdivision 6 Acidobacterium Strain.</title>
        <authorList>
            <person name="Huang S."/>
            <person name="Vieira S."/>
            <person name="Bunk B."/>
            <person name="Riedel T."/>
            <person name="Sproer C."/>
            <person name="Overmann J."/>
        </authorList>
    </citation>
    <scope>NUCLEOTIDE SEQUENCE [LARGE SCALE GENOMIC DNA]</scope>
    <source>
        <strain evidence="5">DSM 100886 HEG_-6_39</strain>
    </source>
</reference>
<keyword evidence="5" id="KW-1185">Reference proteome</keyword>
<dbReference type="PANTHER" id="PTHR34475:SF1">
    <property type="entry name" value="CYTOSKELETON PROTEIN RODZ"/>
    <property type="match status" value="1"/>
</dbReference>
<evidence type="ECO:0000259" key="3">
    <source>
        <dbReference type="PROSITE" id="PS50943"/>
    </source>
</evidence>
<dbReference type="GO" id="GO:0003677">
    <property type="term" value="F:DNA binding"/>
    <property type="evidence" value="ECO:0007669"/>
    <property type="project" value="InterPro"/>
</dbReference>
<feature type="region of interest" description="Disordered" evidence="1">
    <location>
        <begin position="134"/>
        <end position="197"/>
    </location>
</feature>
<name>A0A143PQH2_LUTPR</name>
<sequence length="283" mass="29673">MTVGERLREARERQKVSLHAIAEKTNISVRFLDAIEKNQFDKLPGGIFTRGFIRSYASQVGLDPDAAVEQFLSDEPTQRDDDIDQAPARTQGDGPTLATFVLAGLVVMIVALMFVYLLKPGWLGLDRVSAPSQQASAPDATSAPAPAATDSTAPAASASPGASTATTTGARTPTENTSPPAPAAASTQESVPESPRSPLRLVVAPSGRCWVQVTADGQMRVAREVSAGERITVDAAERLQVVVGDAGNFAYELNGRPGKSLGRAGQVARATIQPATVPQFQAP</sequence>
<dbReference type="OrthoDB" id="9797543at2"/>
<feature type="transmembrane region" description="Helical" evidence="2">
    <location>
        <begin position="97"/>
        <end position="118"/>
    </location>
</feature>
<gene>
    <name evidence="4" type="ORF">LuPra_04211</name>
</gene>
<feature type="domain" description="HTH cro/C1-type" evidence="3">
    <location>
        <begin position="7"/>
        <end position="39"/>
    </location>
</feature>
<keyword evidence="2" id="KW-0472">Membrane</keyword>
<organism evidence="4 5">
    <name type="scientific">Luteitalea pratensis</name>
    <dbReference type="NCBI Taxonomy" id="1855912"/>
    <lineage>
        <taxon>Bacteria</taxon>
        <taxon>Pseudomonadati</taxon>
        <taxon>Acidobacteriota</taxon>
        <taxon>Vicinamibacteria</taxon>
        <taxon>Vicinamibacterales</taxon>
        <taxon>Vicinamibacteraceae</taxon>
        <taxon>Luteitalea</taxon>
    </lineage>
</organism>
<dbReference type="Pfam" id="PF13464">
    <property type="entry name" value="RodZ_C"/>
    <property type="match status" value="1"/>
</dbReference>